<name>A0A0F9YZU6_9ZZZZ</name>
<evidence type="ECO:0000313" key="1">
    <source>
        <dbReference type="EMBL" id="KKO10329.1"/>
    </source>
</evidence>
<organism evidence="1">
    <name type="scientific">marine sediment metagenome</name>
    <dbReference type="NCBI Taxonomy" id="412755"/>
    <lineage>
        <taxon>unclassified sequences</taxon>
        <taxon>metagenomes</taxon>
        <taxon>ecological metagenomes</taxon>
    </lineage>
</organism>
<dbReference type="EMBL" id="LAZR01000005">
    <property type="protein sequence ID" value="KKO10329.1"/>
    <property type="molecule type" value="Genomic_DNA"/>
</dbReference>
<comment type="caution">
    <text evidence="1">The sequence shown here is derived from an EMBL/GenBank/DDBJ whole genome shotgun (WGS) entry which is preliminary data.</text>
</comment>
<gene>
    <name evidence="1" type="ORF">LCGC14_0028680</name>
</gene>
<accession>A0A0F9YZU6</accession>
<protein>
    <recommendedName>
        <fullName evidence="2">ArnR1-like winged helix-turn-helix domain-containing protein</fullName>
    </recommendedName>
</protein>
<sequence>MKISDMKQNIREADLSPEDEMKSYILSLAADLRLDTGHVLPIRVLLHRTLSFNPKQREALQPALNTLISEGYFEEKDDKAFLTEKGRDAIY</sequence>
<proteinExistence type="predicted"/>
<dbReference type="AlphaFoldDB" id="A0A0F9YZU6"/>
<reference evidence="1" key="1">
    <citation type="journal article" date="2015" name="Nature">
        <title>Complex archaea that bridge the gap between prokaryotes and eukaryotes.</title>
        <authorList>
            <person name="Spang A."/>
            <person name="Saw J.H."/>
            <person name="Jorgensen S.L."/>
            <person name="Zaremba-Niedzwiedzka K."/>
            <person name="Martijn J."/>
            <person name="Lind A.E."/>
            <person name="van Eijk R."/>
            <person name="Schleper C."/>
            <person name="Guy L."/>
            <person name="Ettema T.J."/>
        </authorList>
    </citation>
    <scope>NUCLEOTIDE SEQUENCE</scope>
</reference>
<evidence type="ECO:0008006" key="2">
    <source>
        <dbReference type="Google" id="ProtNLM"/>
    </source>
</evidence>